<evidence type="ECO:0008006" key="4">
    <source>
        <dbReference type="Google" id="ProtNLM"/>
    </source>
</evidence>
<dbReference type="AlphaFoldDB" id="A0A4Q2URY1"/>
<dbReference type="Pfam" id="PF11130">
    <property type="entry name" value="TraC_F_IV"/>
    <property type="match status" value="1"/>
</dbReference>
<feature type="non-terminal residue" evidence="2">
    <location>
        <position position="1"/>
    </location>
</feature>
<evidence type="ECO:0000256" key="1">
    <source>
        <dbReference type="SAM" id="MobiDB-lite"/>
    </source>
</evidence>
<evidence type="ECO:0000313" key="3">
    <source>
        <dbReference type="Proteomes" id="UP000290540"/>
    </source>
</evidence>
<sequence>GQRDLPPVPPTAEPGPGDVRVPAPGRQRSGARARLHHRLSLVPAGAVRHAWRAPGGLLMAWTLPWPRKALALAGSDPQGEDAWSRHVTTLAAHGIPEPGKAAADRPRRPATEADMQALYGVSPSFADLLPWVEYLPGSKSMLLEDGQSVAGFFELAPVGTEGREMAWLWQARDALENALQDSFDELDENPWVVQLYAQDESTWDNYLRGLADYVRPRAQGSAFTDFYLRFFGHHLRAISKPGGLFEDTTVTRLPWRGQVRREIGRAYD</sequence>
<gene>
    <name evidence="2" type="ORF">BFJ63_vAg20214</name>
</gene>
<comment type="caution">
    <text evidence="2">The sequence shown here is derived from an EMBL/GenBank/DDBJ whole genome shotgun (WGS) entry which is preliminary data.</text>
</comment>
<feature type="region of interest" description="Disordered" evidence="1">
    <location>
        <begin position="1"/>
        <end position="30"/>
    </location>
</feature>
<proteinExistence type="predicted"/>
<accession>A0A4Q2URY1</accession>
<dbReference type="InterPro" id="IPR025955">
    <property type="entry name" value="TraC/Conjuga_ATPase"/>
</dbReference>
<dbReference type="Proteomes" id="UP000290540">
    <property type="component" value="Unassembled WGS sequence"/>
</dbReference>
<feature type="compositionally biased region" description="Pro residues" evidence="1">
    <location>
        <begin position="1"/>
        <end position="13"/>
    </location>
</feature>
<name>A0A4Q2URY1_FUSOX</name>
<organism evidence="2 3">
    <name type="scientific">Fusarium oxysporum f. sp. narcissi</name>
    <dbReference type="NCBI Taxonomy" id="451672"/>
    <lineage>
        <taxon>Eukaryota</taxon>
        <taxon>Fungi</taxon>
        <taxon>Dikarya</taxon>
        <taxon>Ascomycota</taxon>
        <taxon>Pezizomycotina</taxon>
        <taxon>Sordariomycetes</taxon>
        <taxon>Hypocreomycetidae</taxon>
        <taxon>Hypocreales</taxon>
        <taxon>Nectriaceae</taxon>
        <taxon>Fusarium</taxon>
        <taxon>Fusarium oxysporum species complex</taxon>
    </lineage>
</organism>
<evidence type="ECO:0000313" key="2">
    <source>
        <dbReference type="EMBL" id="RYC76911.1"/>
    </source>
</evidence>
<protein>
    <recommendedName>
        <fullName evidence="4">Conjugative transfer ATPase</fullName>
    </recommendedName>
</protein>
<reference evidence="2 3" key="1">
    <citation type="submission" date="2016-12" db="EMBL/GenBank/DDBJ databases">
        <title>Draft genome sequence of Fusarium oxysporum causing rot on Narcissus.</title>
        <authorList>
            <person name="Armitage A.D."/>
            <person name="Taylor A."/>
            <person name="Clarkson J.P."/>
            <person name="Harrison R.J."/>
            <person name="Jackson A.C."/>
        </authorList>
    </citation>
    <scope>NUCLEOTIDE SEQUENCE [LARGE SCALE GENOMIC DNA]</scope>
    <source>
        <strain evidence="2 3">N139</strain>
    </source>
</reference>
<dbReference type="EMBL" id="MQTW01003275">
    <property type="protein sequence ID" value="RYC76911.1"/>
    <property type="molecule type" value="Genomic_DNA"/>
</dbReference>